<feature type="region of interest" description="Disordered" evidence="1">
    <location>
        <begin position="441"/>
        <end position="489"/>
    </location>
</feature>
<dbReference type="InterPro" id="IPR026066">
    <property type="entry name" value="Headcase"/>
</dbReference>
<dbReference type="OMA" id="WSAASHY"/>
<reference evidence="3 4" key="1">
    <citation type="journal article" date="2015" name="Nat. Commun.">
        <title>Lucilia cuprina genome unlocks parasitic fly biology to underpin future interventions.</title>
        <authorList>
            <person name="Anstead C.A."/>
            <person name="Korhonen P.K."/>
            <person name="Young N.D."/>
            <person name="Hall R.S."/>
            <person name="Jex A.R."/>
            <person name="Murali S.C."/>
            <person name="Hughes D.S."/>
            <person name="Lee S.F."/>
            <person name="Perry T."/>
            <person name="Stroehlein A.J."/>
            <person name="Ansell B.R."/>
            <person name="Breugelmans B."/>
            <person name="Hofmann A."/>
            <person name="Qu J."/>
            <person name="Dugan S."/>
            <person name="Lee S.L."/>
            <person name="Chao H."/>
            <person name="Dinh H."/>
            <person name="Han Y."/>
            <person name="Doddapaneni H.V."/>
            <person name="Worley K.C."/>
            <person name="Muzny D.M."/>
            <person name="Ioannidis P."/>
            <person name="Waterhouse R.M."/>
            <person name="Zdobnov E.M."/>
            <person name="James P.J."/>
            <person name="Bagnall N.H."/>
            <person name="Kotze A.C."/>
            <person name="Gibbs R.A."/>
            <person name="Richards S."/>
            <person name="Batterham P."/>
            <person name="Gasser R.B."/>
        </authorList>
    </citation>
    <scope>NUCLEOTIDE SEQUENCE [LARGE SCALE GENOMIC DNA]</scope>
    <source>
        <strain evidence="3 4">LS</strain>
        <tissue evidence="3">Full body</tissue>
    </source>
</reference>
<keyword evidence="4" id="KW-1185">Reference proteome</keyword>
<evidence type="ECO:0000259" key="2">
    <source>
        <dbReference type="Pfam" id="PF16002"/>
    </source>
</evidence>
<sequence>FHIDIFYNLCFFLIFQIEDEGNHGNDETRLFILSSLAQSQKSRVACILCEEPMLVFDRYPLVDGSFFLSPKQHSTDCIEVKYEGRSLYLTCVCMRCLDGTSTNRNICCRFCTDKWDGSNLVLGTMYAYDIFAAMPCCAERLKASLELPTQTAVTTNQQQTAGVTSTSLSAGSKTTTTSSSSSSSSSRKKVVLYNPNEDYSAPLQQEINAELIGPHPQAQQYQKQQLQQTSSATATQVRQSANNRSSSVSSYNTSALTSAAVAGVSGVLNTSTTINNLQLKLSEQCNISKLGNIITTTSNNNNTNTITNNNFTMNEFNAMKTAHNNIVTTPPITQQHVGLLHNNNIETNNIVNNTIISNNNNNNNNSSINNLLCSNNLNTNVWSNNQQQQQQQTPANILQTQNMGLYQTVTSNNGCFQMDNLNNHCTEAMISSLWGSESSSSGCSSGSGSQPSLSPTLMSNVNHNYRSNSKESLWSQQTSPSTSSSGCSSQLRDTYYTGSKITTQSPTSWSSANANHGGSSINSNNLIYEANDLNFTKMNHIWEIPENSSSSSSSASAQIQDYFPEIWSNLNGNTNNLTDNISDISSNTSSQPDSDIWRTPQLPSATAAVANNAAGIVNKDIRPLFGNANSNNNHLVNENNTGGLGAAACMQLFSDEFLFM</sequence>
<name>A0A0L0BSS7_LUCCU</name>
<feature type="region of interest" description="Disordered" evidence="1">
    <location>
        <begin position="152"/>
        <end position="189"/>
    </location>
</feature>
<feature type="domain" description="Headcase middle" evidence="2">
    <location>
        <begin position="16"/>
        <end position="144"/>
    </location>
</feature>
<feature type="compositionally biased region" description="Low complexity" evidence="1">
    <location>
        <begin position="441"/>
        <end position="454"/>
    </location>
</feature>
<dbReference type="STRING" id="7375.A0A0L0BSS7"/>
<dbReference type="InterPro" id="IPR031947">
    <property type="entry name" value="Headcase_mid"/>
</dbReference>
<feature type="compositionally biased region" description="Polar residues" evidence="1">
    <location>
        <begin position="455"/>
        <end position="471"/>
    </location>
</feature>
<dbReference type="AlphaFoldDB" id="A0A0L0BSS7"/>
<feature type="compositionally biased region" description="Low complexity" evidence="1">
    <location>
        <begin position="472"/>
        <end position="489"/>
    </location>
</feature>
<feature type="compositionally biased region" description="Low complexity" evidence="1">
    <location>
        <begin position="152"/>
        <end position="185"/>
    </location>
</feature>
<evidence type="ECO:0000313" key="4">
    <source>
        <dbReference type="Proteomes" id="UP000037069"/>
    </source>
</evidence>
<accession>A0A0L0BSS7</accession>
<dbReference type="OrthoDB" id="10012848at2759"/>
<feature type="compositionally biased region" description="Low complexity" evidence="1">
    <location>
        <begin position="217"/>
        <end position="250"/>
    </location>
</feature>
<dbReference type="Proteomes" id="UP000037069">
    <property type="component" value="Unassembled WGS sequence"/>
</dbReference>
<organism evidence="3 4">
    <name type="scientific">Lucilia cuprina</name>
    <name type="common">Green bottle fly</name>
    <name type="synonym">Australian sheep blowfly</name>
    <dbReference type="NCBI Taxonomy" id="7375"/>
    <lineage>
        <taxon>Eukaryota</taxon>
        <taxon>Metazoa</taxon>
        <taxon>Ecdysozoa</taxon>
        <taxon>Arthropoda</taxon>
        <taxon>Hexapoda</taxon>
        <taxon>Insecta</taxon>
        <taxon>Pterygota</taxon>
        <taxon>Neoptera</taxon>
        <taxon>Endopterygota</taxon>
        <taxon>Diptera</taxon>
        <taxon>Brachycera</taxon>
        <taxon>Muscomorpha</taxon>
        <taxon>Oestroidea</taxon>
        <taxon>Calliphoridae</taxon>
        <taxon>Luciliinae</taxon>
        <taxon>Lucilia</taxon>
    </lineage>
</organism>
<proteinExistence type="predicted"/>
<feature type="non-terminal residue" evidence="3">
    <location>
        <position position="1"/>
    </location>
</feature>
<feature type="region of interest" description="Disordered" evidence="1">
    <location>
        <begin position="216"/>
        <end position="250"/>
    </location>
</feature>
<comment type="caution">
    <text evidence="3">The sequence shown here is derived from an EMBL/GenBank/DDBJ whole genome shotgun (WGS) entry which is preliminary data.</text>
</comment>
<gene>
    <name evidence="3" type="ORF">FF38_10410</name>
</gene>
<evidence type="ECO:0000313" key="3">
    <source>
        <dbReference type="EMBL" id="KNC22274.1"/>
    </source>
</evidence>
<dbReference type="EMBL" id="JRES01001520">
    <property type="protein sequence ID" value="KNC22274.1"/>
    <property type="molecule type" value="Genomic_DNA"/>
</dbReference>
<dbReference type="PANTHER" id="PTHR13425:SF3">
    <property type="entry name" value="HEADCASE PROTEIN HOMOLOG"/>
    <property type="match status" value="1"/>
</dbReference>
<dbReference type="PANTHER" id="PTHR13425">
    <property type="entry name" value="HEADCASE PROTEIN"/>
    <property type="match status" value="1"/>
</dbReference>
<dbReference type="Pfam" id="PF16002">
    <property type="entry name" value="Headcase"/>
    <property type="match status" value="1"/>
</dbReference>
<protein>
    <submittedName>
        <fullName evidence="3">Headcase protein</fullName>
    </submittedName>
</protein>
<evidence type="ECO:0000256" key="1">
    <source>
        <dbReference type="SAM" id="MobiDB-lite"/>
    </source>
</evidence>